<evidence type="ECO:0000256" key="5">
    <source>
        <dbReference type="ARBA" id="ARBA00022777"/>
    </source>
</evidence>
<keyword evidence="5" id="KW-0418">Kinase</keyword>
<dbReference type="PROSITE" id="PS50112">
    <property type="entry name" value="PAS"/>
    <property type="match status" value="1"/>
</dbReference>
<gene>
    <name evidence="9" type="ORF">EG19_06460</name>
</gene>
<accession>A0A062XVJ9</accession>
<dbReference type="InterPro" id="IPR013655">
    <property type="entry name" value="PAS_fold_3"/>
</dbReference>
<evidence type="ECO:0000256" key="6">
    <source>
        <dbReference type="SAM" id="Coils"/>
    </source>
</evidence>
<dbReference type="CDD" id="cd00130">
    <property type="entry name" value="PAS"/>
    <property type="match status" value="1"/>
</dbReference>
<dbReference type="Proteomes" id="UP000027284">
    <property type="component" value="Unassembled WGS sequence"/>
</dbReference>
<evidence type="ECO:0000256" key="2">
    <source>
        <dbReference type="ARBA" id="ARBA00012438"/>
    </source>
</evidence>
<dbReference type="InterPro" id="IPR000700">
    <property type="entry name" value="PAS-assoc_C"/>
</dbReference>
<name>A0A062XVJ9_9BACT</name>
<evidence type="ECO:0000256" key="1">
    <source>
        <dbReference type="ARBA" id="ARBA00000085"/>
    </source>
</evidence>
<comment type="catalytic activity">
    <reaction evidence="1">
        <text>ATP + protein L-histidine = ADP + protein N-phospho-L-histidine.</text>
        <dbReference type="EC" id="2.7.13.3"/>
    </reaction>
</comment>
<keyword evidence="6" id="KW-0175">Coiled coil</keyword>
<feature type="coiled-coil region" evidence="6">
    <location>
        <begin position="108"/>
        <end position="135"/>
    </location>
</feature>
<evidence type="ECO:0000259" key="7">
    <source>
        <dbReference type="PROSITE" id="PS50112"/>
    </source>
</evidence>
<feature type="domain" description="PAC" evidence="8">
    <location>
        <begin position="64"/>
        <end position="117"/>
    </location>
</feature>
<evidence type="ECO:0000256" key="3">
    <source>
        <dbReference type="ARBA" id="ARBA00022553"/>
    </source>
</evidence>
<keyword evidence="10" id="KW-1185">Reference proteome</keyword>
<protein>
    <recommendedName>
        <fullName evidence="2">histidine kinase</fullName>
        <ecNumber evidence="2">2.7.13.3</ecNumber>
    </recommendedName>
</protein>
<evidence type="ECO:0000256" key="4">
    <source>
        <dbReference type="ARBA" id="ARBA00022679"/>
    </source>
</evidence>
<organism evidence="9 10">
    <name type="scientific">Thermoanaerobaculum aquaticum</name>
    <dbReference type="NCBI Taxonomy" id="1312852"/>
    <lineage>
        <taxon>Bacteria</taxon>
        <taxon>Pseudomonadati</taxon>
        <taxon>Acidobacteriota</taxon>
        <taxon>Thermoanaerobaculia</taxon>
        <taxon>Thermoanaerobaculales</taxon>
        <taxon>Thermoanaerobaculaceae</taxon>
        <taxon>Thermoanaerobaculum</taxon>
    </lineage>
</organism>
<dbReference type="EC" id="2.7.13.3" evidence="2"/>
<dbReference type="InterPro" id="IPR052162">
    <property type="entry name" value="Sensor_kinase/Photoreceptor"/>
</dbReference>
<dbReference type="PANTHER" id="PTHR43304">
    <property type="entry name" value="PHYTOCHROME-LIKE PROTEIN CPH1"/>
    <property type="match status" value="1"/>
</dbReference>
<dbReference type="GO" id="GO:0004673">
    <property type="term" value="F:protein histidine kinase activity"/>
    <property type="evidence" value="ECO:0007669"/>
    <property type="project" value="UniProtKB-EC"/>
</dbReference>
<evidence type="ECO:0000259" key="8">
    <source>
        <dbReference type="PROSITE" id="PS50113"/>
    </source>
</evidence>
<dbReference type="EMBL" id="JMFG01000023">
    <property type="protein sequence ID" value="KDA53389.1"/>
    <property type="molecule type" value="Genomic_DNA"/>
</dbReference>
<dbReference type="SUPFAM" id="SSF55785">
    <property type="entry name" value="PYP-like sensor domain (PAS domain)"/>
    <property type="match status" value="1"/>
</dbReference>
<feature type="domain" description="PAS" evidence="7">
    <location>
        <begin position="16"/>
        <end position="61"/>
    </location>
</feature>
<dbReference type="InterPro" id="IPR000014">
    <property type="entry name" value="PAS"/>
</dbReference>
<evidence type="ECO:0000313" key="9">
    <source>
        <dbReference type="EMBL" id="KDA53389.1"/>
    </source>
</evidence>
<dbReference type="PROSITE" id="PS50113">
    <property type="entry name" value="PAC"/>
    <property type="match status" value="1"/>
</dbReference>
<proteinExistence type="predicted"/>
<dbReference type="STRING" id="1312852.EG19_06460"/>
<dbReference type="AlphaFoldDB" id="A0A062XVJ9"/>
<evidence type="ECO:0000313" key="10">
    <source>
        <dbReference type="Proteomes" id="UP000027284"/>
    </source>
</evidence>
<dbReference type="InterPro" id="IPR035965">
    <property type="entry name" value="PAS-like_dom_sf"/>
</dbReference>
<comment type="caution">
    <text evidence="9">The sequence shown here is derived from an EMBL/GenBank/DDBJ whole genome shotgun (WGS) entry which is preliminary data.</text>
</comment>
<dbReference type="NCBIfam" id="TIGR00229">
    <property type="entry name" value="sensory_box"/>
    <property type="match status" value="1"/>
</dbReference>
<dbReference type="Gene3D" id="3.30.450.20">
    <property type="entry name" value="PAS domain"/>
    <property type="match status" value="1"/>
</dbReference>
<reference evidence="9 10" key="1">
    <citation type="submission" date="2014-04" db="EMBL/GenBank/DDBJ databases">
        <title>The Genome Sequence of Thermoanaerobaculum aquaticum MP-01, The First Cultivated Group 23 Acidobacterium.</title>
        <authorList>
            <person name="Stamps B.W."/>
            <person name="Losey N.A."/>
            <person name="Lawson P.A."/>
            <person name="Stevenson B.S."/>
        </authorList>
    </citation>
    <scope>NUCLEOTIDE SEQUENCE [LARGE SCALE GENOMIC DNA]</scope>
    <source>
        <strain evidence="9 10">MP-01</strain>
    </source>
</reference>
<keyword evidence="4" id="KW-0808">Transferase</keyword>
<sequence length="186" mass="21503">MGLWDHNLVTGKVIRTPEWARMLGYEPEEIPPTSEAWRALIHPEDLPAVDEAAYRHQVGESPEFEVEHRLRTKSGDYKWILNWGRVVERDASGRGLRALGAHVDIHRRKTAELEREQLLAELLRAQSEMRQLKGIIPICASCKRVRIDADSWQQLEAYIREHSEADFSHGLCPDCLEKYFPAPKKE</sequence>
<keyword evidence="3" id="KW-0597">Phosphoprotein</keyword>
<dbReference type="PANTHER" id="PTHR43304:SF1">
    <property type="entry name" value="PAC DOMAIN-CONTAINING PROTEIN"/>
    <property type="match status" value="1"/>
</dbReference>
<dbReference type="Pfam" id="PF08447">
    <property type="entry name" value="PAS_3"/>
    <property type="match status" value="1"/>
</dbReference>